<keyword evidence="1" id="KW-0812">Transmembrane</keyword>
<gene>
    <name evidence="2" type="ORF">C4D60_Mb08t34140</name>
</gene>
<organism evidence="2 3">
    <name type="scientific">Musa balbisiana</name>
    <name type="common">Banana</name>
    <dbReference type="NCBI Taxonomy" id="52838"/>
    <lineage>
        <taxon>Eukaryota</taxon>
        <taxon>Viridiplantae</taxon>
        <taxon>Streptophyta</taxon>
        <taxon>Embryophyta</taxon>
        <taxon>Tracheophyta</taxon>
        <taxon>Spermatophyta</taxon>
        <taxon>Magnoliopsida</taxon>
        <taxon>Liliopsida</taxon>
        <taxon>Zingiberales</taxon>
        <taxon>Musaceae</taxon>
        <taxon>Musa</taxon>
    </lineage>
</organism>
<name>A0A4S8K8K5_MUSBA</name>
<feature type="transmembrane region" description="Helical" evidence="1">
    <location>
        <begin position="32"/>
        <end position="51"/>
    </location>
</feature>
<reference evidence="2 3" key="1">
    <citation type="journal article" date="2019" name="Nat. Plants">
        <title>Genome sequencing of Musa balbisiana reveals subgenome evolution and function divergence in polyploid bananas.</title>
        <authorList>
            <person name="Yao X."/>
        </authorList>
    </citation>
    <scope>NUCLEOTIDE SEQUENCE [LARGE SCALE GENOMIC DNA]</scope>
    <source>
        <strain evidence="3">cv. DH-PKW</strain>
        <tissue evidence="2">Leaves</tissue>
    </source>
</reference>
<keyword evidence="3" id="KW-1185">Reference proteome</keyword>
<keyword evidence="1" id="KW-0472">Membrane</keyword>
<proteinExistence type="predicted"/>
<evidence type="ECO:0000256" key="1">
    <source>
        <dbReference type="SAM" id="Phobius"/>
    </source>
</evidence>
<protein>
    <submittedName>
        <fullName evidence="2">Uncharacterized protein</fullName>
    </submittedName>
</protein>
<evidence type="ECO:0000313" key="3">
    <source>
        <dbReference type="Proteomes" id="UP000317650"/>
    </source>
</evidence>
<dbReference type="EMBL" id="PYDT01000002">
    <property type="protein sequence ID" value="THU71303.1"/>
    <property type="molecule type" value="Genomic_DNA"/>
</dbReference>
<comment type="caution">
    <text evidence="2">The sequence shown here is derived from an EMBL/GenBank/DDBJ whole genome shotgun (WGS) entry which is preliminary data.</text>
</comment>
<dbReference type="Proteomes" id="UP000317650">
    <property type="component" value="Chromosome 8"/>
</dbReference>
<keyword evidence="1" id="KW-1133">Transmembrane helix</keyword>
<accession>A0A4S8K8K5</accession>
<dbReference type="AlphaFoldDB" id="A0A4S8K8K5"/>
<evidence type="ECO:0000313" key="2">
    <source>
        <dbReference type="EMBL" id="THU71303.1"/>
    </source>
</evidence>
<sequence>MATLLALSQCEGELFSQFVVHFTVEIRGFPNAHPSLIMLAFLMGLFFWLLIEKPPTTIPKMLQCTQPAYHRGSPNGRRTRG</sequence>